<feature type="transmembrane region" description="Helical" evidence="1">
    <location>
        <begin position="248"/>
        <end position="267"/>
    </location>
</feature>
<accession>A0A172ZCA7</accession>
<keyword evidence="1" id="KW-1133">Transmembrane helix</keyword>
<dbReference type="Proteomes" id="UP000078148">
    <property type="component" value="Chromosome"/>
</dbReference>
<reference evidence="3" key="1">
    <citation type="submission" date="2015-10" db="EMBL/GenBank/DDBJ databases">
        <title>Genome of Paenibacillus bovis sp. nov.</title>
        <authorList>
            <person name="Wu Z."/>
            <person name="Gao C."/>
            <person name="Liu Z."/>
            <person name="Zheng H."/>
        </authorList>
    </citation>
    <scope>NUCLEOTIDE SEQUENCE [LARGE SCALE GENOMIC DNA]</scope>
    <source>
        <strain evidence="3">BD3526</strain>
    </source>
</reference>
<feature type="transmembrane region" description="Helical" evidence="1">
    <location>
        <begin position="64"/>
        <end position="86"/>
    </location>
</feature>
<keyword evidence="1" id="KW-0472">Membrane</keyword>
<keyword evidence="3" id="KW-1185">Reference proteome</keyword>
<dbReference type="KEGG" id="pbv:AR543_02445"/>
<dbReference type="STRING" id="1616788.AR543_02445"/>
<evidence type="ECO:0000313" key="3">
    <source>
        <dbReference type="Proteomes" id="UP000078148"/>
    </source>
</evidence>
<sequence>MLNLLKMEFKLCLNRSEFKLIFLLLWVMALGAFILNCYRVFNTDLSSIRSVYEMTILQATSSKIILSTELILLPFMIPLIYSDTYYSDVSNKVNLLILTRTKYKYYIWSKAIVIFIVSFFTVFFPLLLNQLLSFIPFPLYGYDNRFALPTYDIGIQNYDANAMFDLLRLTHPFLYNVLFSLFISIFAGLFSLLAFSVFLFLKKNKFVVFLTFFLAVVLFNLLISMVFSYRSSFTTLLTPGNTGSFYSLLVWLIFSVSMIFLCITAKIKKMTIE</sequence>
<proteinExistence type="predicted"/>
<gene>
    <name evidence="2" type="ORF">AR543_02445</name>
</gene>
<organism evidence="2 3">
    <name type="scientific">Paenibacillus bovis</name>
    <dbReference type="NCBI Taxonomy" id="1616788"/>
    <lineage>
        <taxon>Bacteria</taxon>
        <taxon>Bacillati</taxon>
        <taxon>Bacillota</taxon>
        <taxon>Bacilli</taxon>
        <taxon>Bacillales</taxon>
        <taxon>Paenibacillaceae</taxon>
        <taxon>Paenibacillus</taxon>
    </lineage>
</organism>
<feature type="transmembrane region" description="Helical" evidence="1">
    <location>
        <begin position="173"/>
        <end position="200"/>
    </location>
</feature>
<dbReference type="AlphaFoldDB" id="A0A172ZCA7"/>
<protein>
    <submittedName>
        <fullName evidence="2">Uncharacterized protein</fullName>
    </submittedName>
</protein>
<name>A0A172ZCA7_9BACL</name>
<evidence type="ECO:0000313" key="2">
    <source>
        <dbReference type="EMBL" id="ANF95002.1"/>
    </source>
</evidence>
<reference evidence="2 3" key="2">
    <citation type="journal article" date="2016" name="Int. J. Syst. Evol. Microbiol.">
        <title>Paenibacillus bovis sp. nov., isolated from raw yak (Bos grunniens) milk.</title>
        <authorList>
            <person name="Gao C."/>
            <person name="Han J."/>
            <person name="Liu Z."/>
            <person name="Xu X."/>
            <person name="Hang F."/>
            <person name="Wu Z."/>
        </authorList>
    </citation>
    <scope>NUCLEOTIDE SEQUENCE [LARGE SCALE GENOMIC DNA]</scope>
    <source>
        <strain evidence="2 3">BD3526</strain>
    </source>
</reference>
<dbReference type="EMBL" id="CP013023">
    <property type="protein sequence ID" value="ANF95002.1"/>
    <property type="molecule type" value="Genomic_DNA"/>
</dbReference>
<feature type="transmembrane region" description="Helical" evidence="1">
    <location>
        <begin position="207"/>
        <end position="228"/>
    </location>
</feature>
<evidence type="ECO:0000256" key="1">
    <source>
        <dbReference type="SAM" id="Phobius"/>
    </source>
</evidence>
<feature type="transmembrane region" description="Helical" evidence="1">
    <location>
        <begin position="107"/>
        <end position="128"/>
    </location>
</feature>
<keyword evidence="1" id="KW-0812">Transmembrane</keyword>
<feature type="transmembrane region" description="Helical" evidence="1">
    <location>
        <begin position="20"/>
        <end position="41"/>
    </location>
</feature>